<dbReference type="RefSeq" id="WP_188515712.1">
    <property type="nucleotide sequence ID" value="NZ_BMES01000001.1"/>
</dbReference>
<organism evidence="2 3">
    <name type="scientific">Alsobacter metallidurans</name>
    <dbReference type="NCBI Taxonomy" id="340221"/>
    <lineage>
        <taxon>Bacteria</taxon>
        <taxon>Pseudomonadati</taxon>
        <taxon>Pseudomonadota</taxon>
        <taxon>Alphaproteobacteria</taxon>
        <taxon>Hyphomicrobiales</taxon>
        <taxon>Alsobacteraceae</taxon>
        <taxon>Alsobacter</taxon>
    </lineage>
</organism>
<name>A0A917I2K0_9HYPH</name>
<dbReference type="Gene3D" id="3.40.50.720">
    <property type="entry name" value="NAD(P)-binding Rossmann-like Domain"/>
    <property type="match status" value="1"/>
</dbReference>
<dbReference type="Pfam" id="PF01370">
    <property type="entry name" value="Epimerase"/>
    <property type="match status" value="1"/>
</dbReference>
<proteinExistence type="predicted"/>
<dbReference type="InterPro" id="IPR050177">
    <property type="entry name" value="Lipid_A_modif_metabolic_enz"/>
</dbReference>
<dbReference type="EMBL" id="BMES01000001">
    <property type="protein sequence ID" value="GGH05949.1"/>
    <property type="molecule type" value="Genomic_DNA"/>
</dbReference>
<feature type="domain" description="NAD-dependent epimerase/dehydratase" evidence="1">
    <location>
        <begin position="3"/>
        <end position="213"/>
    </location>
</feature>
<evidence type="ECO:0000313" key="3">
    <source>
        <dbReference type="Proteomes" id="UP000603912"/>
    </source>
</evidence>
<evidence type="ECO:0000313" key="2">
    <source>
        <dbReference type="EMBL" id="GGH05949.1"/>
    </source>
</evidence>
<gene>
    <name evidence="2" type="ORF">GCM10007036_00160</name>
</gene>
<protein>
    <submittedName>
        <fullName evidence="2">Epimerase</fullName>
    </submittedName>
</protein>
<dbReference type="Proteomes" id="UP000603912">
    <property type="component" value="Unassembled WGS sequence"/>
</dbReference>
<evidence type="ECO:0000259" key="1">
    <source>
        <dbReference type="Pfam" id="PF01370"/>
    </source>
</evidence>
<reference evidence="2" key="1">
    <citation type="journal article" date="2014" name="Int. J. Syst. Evol. Microbiol.">
        <title>Complete genome sequence of Corynebacterium casei LMG S-19264T (=DSM 44701T), isolated from a smear-ripened cheese.</title>
        <authorList>
            <consortium name="US DOE Joint Genome Institute (JGI-PGF)"/>
            <person name="Walter F."/>
            <person name="Albersmeier A."/>
            <person name="Kalinowski J."/>
            <person name="Ruckert C."/>
        </authorList>
    </citation>
    <scope>NUCLEOTIDE SEQUENCE</scope>
    <source>
        <strain evidence="2">CGMCC 1.12214</strain>
    </source>
</reference>
<reference evidence="2" key="2">
    <citation type="submission" date="2020-09" db="EMBL/GenBank/DDBJ databases">
        <authorList>
            <person name="Sun Q."/>
            <person name="Zhou Y."/>
        </authorList>
    </citation>
    <scope>NUCLEOTIDE SEQUENCE</scope>
    <source>
        <strain evidence="2">CGMCC 1.12214</strain>
    </source>
</reference>
<dbReference type="SUPFAM" id="SSF51735">
    <property type="entry name" value="NAD(P)-binding Rossmann-fold domains"/>
    <property type="match status" value="1"/>
</dbReference>
<dbReference type="InterPro" id="IPR001509">
    <property type="entry name" value="Epimerase_deHydtase"/>
</dbReference>
<accession>A0A917I2K0</accession>
<dbReference type="PANTHER" id="PTHR43245:SF58">
    <property type="entry name" value="BLL5923 PROTEIN"/>
    <property type="match status" value="1"/>
</dbReference>
<keyword evidence="3" id="KW-1185">Reference proteome</keyword>
<dbReference type="AlphaFoldDB" id="A0A917I2K0"/>
<dbReference type="PANTHER" id="PTHR43245">
    <property type="entry name" value="BIFUNCTIONAL POLYMYXIN RESISTANCE PROTEIN ARNA"/>
    <property type="match status" value="1"/>
</dbReference>
<sequence length="308" mass="31317">MRVLLTGASGFVGRHLAADLIARGHGVCAAVRDPAALPPGAKLALIGDLGEPVDWAPLLQGVDAVVHGAGIAHAGPGLPDDLYARVNRDATLALAQAAAGRVNRFVFLSSIRAQSGPTSTHALTEDDAPAPTDAYGRSKLEAENGLAAIPGLNATALRPVVVYGPGVRGNMGALAKLARLPAPLPFGALQTPRSVVSVENLAAAVAFALEAAEPARGAFIVADPEPIALGALVAAMRAALGRPAMLLPIPAALMGGALRALRKGDAWERLSGAMTASPARLVSLGWTPPVRSTPEGIRRWLAPGSRPA</sequence>
<dbReference type="InterPro" id="IPR036291">
    <property type="entry name" value="NAD(P)-bd_dom_sf"/>
</dbReference>
<comment type="caution">
    <text evidence="2">The sequence shown here is derived from an EMBL/GenBank/DDBJ whole genome shotgun (WGS) entry which is preliminary data.</text>
</comment>